<evidence type="ECO:0000313" key="5">
    <source>
        <dbReference type="EMBL" id="OOS20254.1"/>
    </source>
</evidence>
<comment type="caution">
    <text evidence="5">The sequence shown here is derived from an EMBL/GenBank/DDBJ whole genome shotgun (WGS) entry which is preliminary data.</text>
</comment>
<dbReference type="Pfam" id="PF01026">
    <property type="entry name" value="TatD_DNase"/>
    <property type="match status" value="1"/>
</dbReference>
<evidence type="ECO:0000256" key="4">
    <source>
        <dbReference type="SAM" id="MobiDB-lite"/>
    </source>
</evidence>
<dbReference type="GO" id="GO:0046872">
    <property type="term" value="F:metal ion binding"/>
    <property type="evidence" value="ECO:0007669"/>
    <property type="project" value="UniProtKB-KW"/>
</dbReference>
<evidence type="ECO:0008006" key="7">
    <source>
        <dbReference type="Google" id="ProtNLM"/>
    </source>
</evidence>
<feature type="binding site" evidence="3">
    <location>
        <position position="250"/>
    </location>
    <ligand>
        <name>a divalent metal cation</name>
        <dbReference type="ChEBI" id="CHEBI:60240"/>
        <label>1</label>
    </ligand>
</feature>
<proteinExistence type="inferred from homology"/>
<feature type="region of interest" description="Disordered" evidence="4">
    <location>
        <begin position="261"/>
        <end position="281"/>
    </location>
</feature>
<name>A0A1T0CD47_9GAMM</name>
<reference evidence="5 6" key="1">
    <citation type="submission" date="2017-02" db="EMBL/GenBank/DDBJ databases">
        <title>Draft genome sequence of Moraxella lincolnii CCUG 9405T type strain.</title>
        <authorList>
            <person name="Salva-Serra F."/>
            <person name="Engstrom-Jakobsson H."/>
            <person name="Thorell K."/>
            <person name="Jaen-Luchoro D."/>
            <person name="Gonzales-Siles L."/>
            <person name="Karlsson R."/>
            <person name="Yazdan S."/>
            <person name="Boulund F."/>
            <person name="Johnning A."/>
            <person name="Engstrand L."/>
            <person name="Kristiansson E."/>
            <person name="Moore E."/>
        </authorList>
    </citation>
    <scope>NUCLEOTIDE SEQUENCE [LARGE SCALE GENOMIC DNA]</scope>
    <source>
        <strain evidence="5 6">CCUG 9405</strain>
    </source>
</reference>
<accession>A0A1T0CD47</accession>
<feature type="binding site" evidence="3">
    <location>
        <position position="169"/>
    </location>
    <ligand>
        <name>a divalent metal cation</name>
        <dbReference type="ChEBI" id="CHEBI:60240"/>
        <label>2</label>
    </ligand>
</feature>
<dbReference type="InterPro" id="IPR018228">
    <property type="entry name" value="DNase_TatD-rel_CS"/>
</dbReference>
<dbReference type="Proteomes" id="UP000191094">
    <property type="component" value="Unassembled WGS sequence"/>
</dbReference>
<keyword evidence="3" id="KW-0479">Metal-binding</keyword>
<evidence type="ECO:0000313" key="6">
    <source>
        <dbReference type="Proteomes" id="UP000191094"/>
    </source>
</evidence>
<dbReference type="InterPro" id="IPR001130">
    <property type="entry name" value="TatD-like"/>
</dbReference>
<dbReference type="GO" id="GO:0016788">
    <property type="term" value="F:hydrolase activity, acting on ester bonds"/>
    <property type="evidence" value="ECO:0007669"/>
    <property type="project" value="InterPro"/>
</dbReference>
<comment type="similarity">
    <text evidence="1">Belongs to the metallo-dependent hydrolases superfamily. TatD-type hydrolase family.</text>
</comment>
<dbReference type="PROSITE" id="PS01137">
    <property type="entry name" value="TATD_1"/>
    <property type="match status" value="1"/>
</dbReference>
<dbReference type="EMBL" id="MUYT01000009">
    <property type="protein sequence ID" value="OOS20254.1"/>
    <property type="molecule type" value="Genomic_DNA"/>
</dbReference>
<dbReference type="PANTHER" id="PTHR46124:SF3">
    <property type="entry name" value="HYDROLASE"/>
    <property type="match status" value="1"/>
</dbReference>
<keyword evidence="2" id="KW-0378">Hydrolase</keyword>
<dbReference type="STRING" id="90241.B0682_07160"/>
<feature type="binding site" evidence="3">
    <location>
        <position position="196"/>
    </location>
    <ligand>
        <name>a divalent metal cation</name>
        <dbReference type="ChEBI" id="CHEBI:60240"/>
        <label>2</label>
    </ligand>
</feature>
<dbReference type="Gene3D" id="3.20.20.140">
    <property type="entry name" value="Metal-dependent hydrolases"/>
    <property type="match status" value="1"/>
</dbReference>
<dbReference type="PIRSF" id="PIRSF005902">
    <property type="entry name" value="DNase_TatD"/>
    <property type="match status" value="1"/>
</dbReference>
<evidence type="ECO:0000256" key="1">
    <source>
        <dbReference type="ARBA" id="ARBA00009275"/>
    </source>
</evidence>
<dbReference type="AlphaFoldDB" id="A0A1T0CD47"/>
<dbReference type="RefSeq" id="WP_078307935.1">
    <property type="nucleotide sequence ID" value="NZ_MUYT01000009.1"/>
</dbReference>
<protein>
    <recommendedName>
        <fullName evidence="7">Hydrolase</fullName>
    </recommendedName>
</protein>
<feature type="binding site" evidence="3">
    <location>
        <position position="24"/>
    </location>
    <ligand>
        <name>a divalent metal cation</name>
        <dbReference type="ChEBI" id="CHEBI:60240"/>
        <label>1</label>
    </ligand>
</feature>
<evidence type="ECO:0000256" key="3">
    <source>
        <dbReference type="PIRSR" id="PIRSR005902-1"/>
    </source>
</evidence>
<organism evidence="5 6">
    <name type="scientific">Lwoffella lincolnii</name>
    <dbReference type="NCBI Taxonomy" id="90241"/>
    <lineage>
        <taxon>Bacteria</taxon>
        <taxon>Pseudomonadati</taxon>
        <taxon>Pseudomonadota</taxon>
        <taxon>Gammaproteobacteria</taxon>
        <taxon>Moraxellales</taxon>
        <taxon>Moraxellaceae</taxon>
        <taxon>Lwoffella</taxon>
    </lineage>
</organism>
<dbReference type="OrthoDB" id="9810005at2"/>
<dbReference type="PANTHER" id="PTHR46124">
    <property type="entry name" value="D-AMINOACYL-TRNA DEACYLASE"/>
    <property type="match status" value="1"/>
</dbReference>
<dbReference type="SUPFAM" id="SSF51556">
    <property type="entry name" value="Metallo-dependent hydrolases"/>
    <property type="match status" value="1"/>
</dbReference>
<gene>
    <name evidence="5" type="ORF">B0682_07160</name>
</gene>
<feature type="binding site" evidence="3">
    <location>
        <position position="129"/>
    </location>
    <ligand>
        <name>a divalent metal cation</name>
        <dbReference type="ChEBI" id="CHEBI:60240"/>
        <label>1</label>
    </ligand>
</feature>
<keyword evidence="6" id="KW-1185">Reference proteome</keyword>
<feature type="binding site" evidence="3">
    <location>
        <position position="26"/>
    </location>
    <ligand>
        <name>a divalent metal cation</name>
        <dbReference type="ChEBI" id="CHEBI:60240"/>
        <label>1</label>
    </ligand>
</feature>
<evidence type="ECO:0000256" key="2">
    <source>
        <dbReference type="ARBA" id="ARBA00022801"/>
    </source>
</evidence>
<sequence length="321" mass="36366">MPSTSSTSYPLLPYQHAHALIDTHTHFDVSIFDADREQQVLNAMQAGVRHLVLVGYVAKYFERMRDVQQQINQQVARQVDKQSATQAEHNLQAHVAYGLHPFYIRSHDDADLDILANELQHHDCLALGEIGLDTFSKTMKQPEHYQRQVRFFQAQLQLAQKHQLPIMLHIRKAHADALKILKQFRHQQRGNGGIAHSFSGAQQEAKAFVKLGFKLGITGQVSNPNAKKLHRAIKAAVDYAGLECLVIETDCPDMTPLPCQRRHHHHHDVNKPNDVNKQPDRNVPANLPYVLLALSELLSVPVQLLAERLWQNSVNALNLPL</sequence>
<dbReference type="InterPro" id="IPR032466">
    <property type="entry name" value="Metal_Hydrolase"/>
</dbReference>
<dbReference type="CDD" id="cd01310">
    <property type="entry name" value="TatD_DNAse"/>
    <property type="match status" value="1"/>
</dbReference>